<dbReference type="Pfam" id="PF19580">
    <property type="entry name" value="Exo_endo_phos_3"/>
    <property type="match status" value="1"/>
</dbReference>
<reference evidence="3" key="1">
    <citation type="submission" date="2017-06" db="EMBL/GenBank/DDBJ databases">
        <authorList>
            <person name="Varghese N."/>
            <person name="Submissions S."/>
        </authorList>
    </citation>
    <scope>NUCLEOTIDE SEQUENCE [LARGE SCALE GENOMIC DNA]</scope>
    <source>
        <strain evidence="3">DSM 27993</strain>
    </source>
</reference>
<dbReference type="InterPro" id="IPR036691">
    <property type="entry name" value="Endo/exonu/phosph_ase_sf"/>
</dbReference>
<gene>
    <name evidence="2" type="ORF">SAMN04488111_1592</name>
</gene>
<dbReference type="OrthoDB" id="9802724at2"/>
<evidence type="ECO:0000313" key="3">
    <source>
        <dbReference type="Proteomes" id="UP000198412"/>
    </source>
</evidence>
<keyword evidence="2" id="KW-0269">Exonuclease</keyword>
<dbReference type="PANTHER" id="PTHR42834:SF1">
    <property type="entry name" value="ENDONUCLEASE_EXONUCLEASE_PHOSPHATASE FAMILY PROTEIN (AFU_ORTHOLOGUE AFUA_3G09210)"/>
    <property type="match status" value="1"/>
</dbReference>
<dbReference type="AlphaFoldDB" id="A0A238X6B5"/>
<dbReference type="GO" id="GO:0004527">
    <property type="term" value="F:exonuclease activity"/>
    <property type="evidence" value="ECO:0007669"/>
    <property type="project" value="UniProtKB-KW"/>
</dbReference>
<dbReference type="GO" id="GO:0004519">
    <property type="term" value="F:endonuclease activity"/>
    <property type="evidence" value="ECO:0007669"/>
    <property type="project" value="UniProtKB-KW"/>
</dbReference>
<keyword evidence="2" id="KW-0255">Endonuclease</keyword>
<feature type="domain" description="Endonuclease/exonuclease/phosphatase" evidence="1">
    <location>
        <begin position="28"/>
        <end position="345"/>
    </location>
</feature>
<evidence type="ECO:0000313" key="2">
    <source>
        <dbReference type="EMBL" id="SNR54093.1"/>
    </source>
</evidence>
<dbReference type="InterPro" id="IPR005135">
    <property type="entry name" value="Endo/exonuclease/phosphatase"/>
</dbReference>
<organism evidence="2 3">
    <name type="scientific">Lutibacter flavus</name>
    <dbReference type="NCBI Taxonomy" id="691689"/>
    <lineage>
        <taxon>Bacteria</taxon>
        <taxon>Pseudomonadati</taxon>
        <taxon>Bacteroidota</taxon>
        <taxon>Flavobacteriia</taxon>
        <taxon>Flavobacteriales</taxon>
        <taxon>Flavobacteriaceae</taxon>
        <taxon>Lutibacter</taxon>
    </lineage>
</organism>
<dbReference type="Gene3D" id="3.60.10.10">
    <property type="entry name" value="Endonuclease/exonuclease/phosphatase"/>
    <property type="match status" value="1"/>
</dbReference>
<keyword evidence="2" id="KW-0540">Nuclease</keyword>
<dbReference type="SUPFAM" id="SSF56219">
    <property type="entry name" value="DNase I-like"/>
    <property type="match status" value="1"/>
</dbReference>
<dbReference type="Proteomes" id="UP000198412">
    <property type="component" value="Unassembled WGS sequence"/>
</dbReference>
<evidence type="ECO:0000259" key="1">
    <source>
        <dbReference type="Pfam" id="PF19580"/>
    </source>
</evidence>
<sequence length="348" mass="40961">MRRFYLYVTFIFFISTTVFSQKNYEIRTVAFYNLENLFDTVDDPEKNDEASPMMGIKENREEIYLKKLNNMAKVVSEIGAKETKNSPAIIGVAEIENHKVLEDLLNTGHLKNKQYSIIHYDSPDLRGIDVALLYQEKYFRPIQHETFELKLWDENGFRIYTRDQLLVSGYLDDELIHIIVNHWPSRRGGEEKSRSKREKAAYLNTQIIEKIKLTDTNPKVIIMGDLNDDPTNSSLKKILKTKSKKSKVKEGDIYNPMEDMFRRGQNTLVYRDNINLFDQILFTSPLLTTKKDFSTYKMYKTNIFNPQYLTTQKGKYKGYPHRSFSGSNFINGYSDHYPVYMYLIKEKK</sequence>
<dbReference type="EMBL" id="FZNX01000002">
    <property type="protein sequence ID" value="SNR54093.1"/>
    <property type="molecule type" value="Genomic_DNA"/>
</dbReference>
<proteinExistence type="predicted"/>
<keyword evidence="2" id="KW-0378">Hydrolase</keyword>
<name>A0A238X6B5_9FLAO</name>
<dbReference type="RefSeq" id="WP_089377899.1">
    <property type="nucleotide sequence ID" value="NZ_FZNX01000002.1"/>
</dbReference>
<accession>A0A238X6B5</accession>
<protein>
    <submittedName>
        <fullName evidence="2">Endonuclease/Exonuclease/phosphatase family protein</fullName>
    </submittedName>
</protein>
<keyword evidence="3" id="KW-1185">Reference proteome</keyword>
<dbReference type="PANTHER" id="PTHR42834">
    <property type="entry name" value="ENDONUCLEASE/EXONUCLEASE/PHOSPHATASE FAMILY PROTEIN (AFU_ORTHOLOGUE AFUA_3G09210)"/>
    <property type="match status" value="1"/>
</dbReference>